<sequence length="441" mass="50139">MGLELEKNSSGLGTLNKLFMAAELLHLETDPFDTLQLCLIEELEAHLHPQAQLRVINALKNISGKNSNQFILTTHSTTIGASISLENLILCRGQNVYPMWQGQTKLAIGDYKFLQRFLDSTKANMFFARGVIMVEGDAENILIPTIAELIGKPLHKYGVSIVNVGSTAFLRYSKIFQRNNLDGQDLSELELPVSVITDLDIPAIEYFDSETKYKREYYQVKENTLTDDQNNPYCLQEIQHNIYTSFDDLKAAIKATISRTSMPHGLNEKIANWKIKLDANNIQDIRAAKSQTLKRKFDSQKVKVFTNEKWTLEYDLACSNELRESFALAVQIAKRIKSSESYFDELFDDDGKFKIPTSENEIDKEAVQCNTPEEIAYQIFKPFVDSVSPSKAVTAQIFSEILLLEKDKLVDTLKRDSYLKYIIDAINYACGEFNEEEQAND</sequence>
<name>A0ABW8KYM1_9GAMM</name>
<reference evidence="3 4" key="1">
    <citation type="submission" date="2024-11" db="EMBL/GenBank/DDBJ databases">
        <title>The Natural Products Discovery Center: Release of the First 8490 Sequenced Strains for Exploring Actinobacteria Biosynthetic Diversity.</title>
        <authorList>
            <person name="Kalkreuter E."/>
            <person name="Kautsar S.A."/>
            <person name="Yang D."/>
            <person name="Bader C.D."/>
            <person name="Teijaro C.N."/>
            <person name="Fluegel L."/>
            <person name="Davis C.M."/>
            <person name="Simpson J.R."/>
            <person name="Lauterbach L."/>
            <person name="Steele A.D."/>
            <person name="Gui C."/>
            <person name="Meng S."/>
            <person name="Li G."/>
            <person name="Viehrig K."/>
            <person name="Ye F."/>
            <person name="Su P."/>
            <person name="Kiefer A.F."/>
            <person name="Nichols A."/>
            <person name="Cepeda A.J."/>
            <person name="Yan W."/>
            <person name="Fan B."/>
            <person name="Jiang Y."/>
            <person name="Adhikari A."/>
            <person name="Zheng C.-J."/>
            <person name="Schuster L."/>
            <person name="Cowan T.M."/>
            <person name="Smanski M.J."/>
            <person name="Chevrette M.G."/>
            <person name="De Carvalho L.P.S."/>
            <person name="Shen B."/>
        </authorList>
    </citation>
    <scope>NUCLEOTIDE SEQUENCE [LARGE SCALE GENOMIC DNA]</scope>
    <source>
        <strain evidence="3 4">NPDC078403</strain>
    </source>
</reference>
<dbReference type="Pfam" id="PF13175">
    <property type="entry name" value="AAA_15"/>
    <property type="match status" value="1"/>
</dbReference>
<gene>
    <name evidence="3" type="ORF">ACI2JU_10820</name>
</gene>
<dbReference type="Gene3D" id="3.40.50.300">
    <property type="entry name" value="P-loop containing nucleotide triphosphate hydrolases"/>
    <property type="match status" value="1"/>
</dbReference>
<dbReference type="Proteomes" id="UP001620262">
    <property type="component" value="Unassembled WGS sequence"/>
</dbReference>
<dbReference type="EMBL" id="JBJDOT010000013">
    <property type="protein sequence ID" value="MFK3864368.1"/>
    <property type="molecule type" value="Genomic_DNA"/>
</dbReference>
<dbReference type="InterPro" id="IPR041685">
    <property type="entry name" value="AAA_GajA/Old/RecF-like"/>
</dbReference>
<dbReference type="PANTHER" id="PTHR43581:SF4">
    <property type="entry name" value="ATP_GTP PHOSPHATASE"/>
    <property type="match status" value="1"/>
</dbReference>
<feature type="domain" description="OLD protein-like TOPRIM" evidence="2">
    <location>
        <begin position="126"/>
        <end position="200"/>
    </location>
</feature>
<evidence type="ECO:0000313" key="4">
    <source>
        <dbReference type="Proteomes" id="UP001620262"/>
    </source>
</evidence>
<dbReference type="PANTHER" id="PTHR43581">
    <property type="entry name" value="ATP/GTP PHOSPHATASE"/>
    <property type="match status" value="1"/>
</dbReference>
<dbReference type="InterPro" id="IPR027417">
    <property type="entry name" value="P-loop_NTPase"/>
</dbReference>
<organism evidence="3 4">
    <name type="scientific">Pseudoalteromonas rhizosphaerae</name>
    <dbReference type="NCBI Taxonomy" id="2518973"/>
    <lineage>
        <taxon>Bacteria</taxon>
        <taxon>Pseudomonadati</taxon>
        <taxon>Pseudomonadota</taxon>
        <taxon>Gammaproteobacteria</taxon>
        <taxon>Alteromonadales</taxon>
        <taxon>Pseudoalteromonadaceae</taxon>
        <taxon>Pseudoalteromonas</taxon>
    </lineage>
</organism>
<keyword evidence="4" id="KW-1185">Reference proteome</keyword>
<dbReference type="Pfam" id="PF20469">
    <property type="entry name" value="OLD-like_TOPRIM"/>
    <property type="match status" value="1"/>
</dbReference>
<proteinExistence type="predicted"/>
<dbReference type="CDD" id="cd01026">
    <property type="entry name" value="TOPRIM_OLD"/>
    <property type="match status" value="1"/>
</dbReference>
<evidence type="ECO:0000259" key="2">
    <source>
        <dbReference type="Pfam" id="PF20469"/>
    </source>
</evidence>
<dbReference type="InterPro" id="IPR051396">
    <property type="entry name" value="Bact_Antivir_Def_Nuclease"/>
</dbReference>
<dbReference type="SUPFAM" id="SSF52540">
    <property type="entry name" value="P-loop containing nucleoside triphosphate hydrolases"/>
    <property type="match status" value="1"/>
</dbReference>
<feature type="domain" description="Endonuclease GajA/Old nuclease/RecF-like AAA" evidence="1">
    <location>
        <begin position="4"/>
        <end position="79"/>
    </location>
</feature>
<evidence type="ECO:0000259" key="1">
    <source>
        <dbReference type="Pfam" id="PF13175"/>
    </source>
</evidence>
<evidence type="ECO:0000313" key="3">
    <source>
        <dbReference type="EMBL" id="MFK3864368.1"/>
    </source>
</evidence>
<dbReference type="RefSeq" id="WP_404675471.1">
    <property type="nucleotide sequence ID" value="NZ_JBJDOT010000013.1"/>
</dbReference>
<accession>A0ABW8KYM1</accession>
<comment type="caution">
    <text evidence="3">The sequence shown here is derived from an EMBL/GenBank/DDBJ whole genome shotgun (WGS) entry which is preliminary data.</text>
</comment>
<protein>
    <submittedName>
        <fullName evidence="3">ATP-dependent nuclease</fullName>
    </submittedName>
</protein>
<dbReference type="InterPro" id="IPR034139">
    <property type="entry name" value="TOPRIM_OLD"/>
</dbReference>